<organism evidence="10 11">
    <name type="scientific">Terribacillus saccharophilus</name>
    <dbReference type="NCBI Taxonomy" id="361277"/>
    <lineage>
        <taxon>Bacteria</taxon>
        <taxon>Bacillati</taxon>
        <taxon>Bacillota</taxon>
        <taxon>Bacilli</taxon>
        <taxon>Bacillales</taxon>
        <taxon>Bacillaceae</taxon>
        <taxon>Terribacillus</taxon>
    </lineage>
</organism>
<dbReference type="AlphaFoldDB" id="A0A075LLY8"/>
<dbReference type="CDD" id="cd03888">
    <property type="entry name" value="M20_PepV"/>
    <property type="match status" value="1"/>
</dbReference>
<evidence type="ECO:0000313" key="10">
    <source>
        <dbReference type="EMBL" id="AIF67146.1"/>
    </source>
</evidence>
<dbReference type="InterPro" id="IPR011650">
    <property type="entry name" value="Peptidase_M20_dimer"/>
</dbReference>
<gene>
    <name evidence="10" type="ORF">GZ22_11145</name>
</gene>
<evidence type="ECO:0000256" key="1">
    <source>
        <dbReference type="ARBA" id="ARBA00001947"/>
    </source>
</evidence>
<dbReference type="Pfam" id="PF01546">
    <property type="entry name" value="Peptidase_M20"/>
    <property type="match status" value="1"/>
</dbReference>
<dbReference type="PANTHER" id="PTHR43808">
    <property type="entry name" value="ACETYLORNITHINE DEACETYLASE"/>
    <property type="match status" value="1"/>
</dbReference>
<dbReference type="HOGENOM" id="CLU_031786_2_0_9"/>
<dbReference type="Gene3D" id="3.40.630.10">
    <property type="entry name" value="Zn peptidases"/>
    <property type="match status" value="1"/>
</dbReference>
<evidence type="ECO:0000256" key="2">
    <source>
        <dbReference type="ARBA" id="ARBA00006247"/>
    </source>
</evidence>
<comment type="similarity">
    <text evidence="2">Belongs to the peptidase M20A family.</text>
</comment>
<accession>A0A075LLY8</accession>
<comment type="cofactor">
    <cofactor evidence="1">
        <name>Zn(2+)</name>
        <dbReference type="ChEBI" id="CHEBI:29105"/>
    </cofactor>
</comment>
<evidence type="ECO:0000256" key="7">
    <source>
        <dbReference type="ARBA" id="ARBA00022997"/>
    </source>
</evidence>
<dbReference type="InterPro" id="IPR010964">
    <property type="entry name" value="M20A_pepV-rel"/>
</dbReference>
<dbReference type="InterPro" id="IPR036264">
    <property type="entry name" value="Bact_exopeptidase_dim_dom"/>
</dbReference>
<evidence type="ECO:0000256" key="8">
    <source>
        <dbReference type="ARBA" id="ARBA00023049"/>
    </source>
</evidence>
<dbReference type="SUPFAM" id="SSF55031">
    <property type="entry name" value="Bacterial exopeptidase dimerisation domain"/>
    <property type="match status" value="1"/>
</dbReference>
<proteinExistence type="inferred from homology"/>
<dbReference type="GeneID" id="34220258"/>
<dbReference type="GO" id="GO:0008270">
    <property type="term" value="F:zinc ion binding"/>
    <property type="evidence" value="ECO:0007669"/>
    <property type="project" value="InterPro"/>
</dbReference>
<dbReference type="GO" id="GO:0006508">
    <property type="term" value="P:proteolysis"/>
    <property type="evidence" value="ECO:0007669"/>
    <property type="project" value="UniProtKB-KW"/>
</dbReference>
<dbReference type="NCBIfam" id="TIGR01887">
    <property type="entry name" value="dipeptidaselike"/>
    <property type="match status" value="1"/>
</dbReference>
<evidence type="ECO:0000256" key="3">
    <source>
        <dbReference type="ARBA" id="ARBA00022670"/>
    </source>
</evidence>
<dbReference type="Proteomes" id="UP000027980">
    <property type="component" value="Chromosome"/>
</dbReference>
<dbReference type="InterPro" id="IPR050072">
    <property type="entry name" value="Peptidase_M20A"/>
</dbReference>
<dbReference type="SUPFAM" id="SSF53187">
    <property type="entry name" value="Zn-dependent exopeptidases"/>
    <property type="match status" value="1"/>
</dbReference>
<keyword evidence="4" id="KW-0479">Metal-binding</keyword>
<keyword evidence="6" id="KW-0862">Zinc</keyword>
<dbReference type="OrthoDB" id="9761532at2"/>
<dbReference type="KEGG" id="tap:GZ22_11145"/>
<name>A0A075LLY8_9BACI</name>
<protein>
    <recommendedName>
        <fullName evidence="9">Peptidase M20 dimerisation domain-containing protein</fullName>
    </recommendedName>
</protein>
<reference evidence="10 11" key="1">
    <citation type="submission" date="2014-07" db="EMBL/GenBank/DDBJ databases">
        <title>Complete genome sequence of a moderately halophilic bacterium Terribacillus aidingensis MP602, isolated from Cryptomeria fortunei in Tianmu mountain in China.</title>
        <authorList>
            <person name="Wang Y."/>
            <person name="Lu P."/>
            <person name="Zhang L."/>
        </authorList>
    </citation>
    <scope>NUCLEOTIDE SEQUENCE [LARGE SCALE GENOMIC DNA]</scope>
    <source>
        <strain evidence="10 11">MP602</strain>
    </source>
</reference>
<dbReference type="Pfam" id="PF07687">
    <property type="entry name" value="M20_dimer"/>
    <property type="match status" value="1"/>
</dbReference>
<dbReference type="GO" id="GO:0008237">
    <property type="term" value="F:metallopeptidase activity"/>
    <property type="evidence" value="ECO:0007669"/>
    <property type="project" value="UniProtKB-KW"/>
</dbReference>
<evidence type="ECO:0000256" key="6">
    <source>
        <dbReference type="ARBA" id="ARBA00022833"/>
    </source>
</evidence>
<dbReference type="InterPro" id="IPR001261">
    <property type="entry name" value="ArgE/DapE_CS"/>
</dbReference>
<evidence type="ECO:0000256" key="5">
    <source>
        <dbReference type="ARBA" id="ARBA00022801"/>
    </source>
</evidence>
<dbReference type="GO" id="GO:0016805">
    <property type="term" value="F:dipeptidase activity"/>
    <property type="evidence" value="ECO:0007669"/>
    <property type="project" value="UniProtKB-KW"/>
</dbReference>
<evidence type="ECO:0000313" key="11">
    <source>
        <dbReference type="Proteomes" id="UP000027980"/>
    </source>
</evidence>
<dbReference type="GO" id="GO:0008777">
    <property type="term" value="F:acetylornithine deacetylase activity"/>
    <property type="evidence" value="ECO:0007669"/>
    <property type="project" value="TreeGrafter"/>
</dbReference>
<dbReference type="EMBL" id="CP008876">
    <property type="protein sequence ID" value="AIF67146.1"/>
    <property type="molecule type" value="Genomic_DNA"/>
</dbReference>
<keyword evidence="8" id="KW-0482">Metalloprotease</keyword>
<dbReference type="RefSeq" id="WP_038562347.1">
    <property type="nucleotide sequence ID" value="NZ_CP008876.1"/>
</dbReference>
<keyword evidence="3" id="KW-0645">Protease</keyword>
<dbReference type="PANTHER" id="PTHR43808:SF31">
    <property type="entry name" value="N-ACETYL-L-CITRULLINE DEACETYLASE"/>
    <property type="match status" value="1"/>
</dbReference>
<dbReference type="Gene3D" id="3.30.70.360">
    <property type="match status" value="2"/>
</dbReference>
<dbReference type="InterPro" id="IPR002933">
    <property type="entry name" value="Peptidase_M20"/>
</dbReference>
<evidence type="ECO:0000256" key="4">
    <source>
        <dbReference type="ARBA" id="ARBA00022723"/>
    </source>
</evidence>
<dbReference type="NCBIfam" id="NF005591">
    <property type="entry name" value="PRK07318.1"/>
    <property type="match status" value="1"/>
</dbReference>
<dbReference type="GO" id="GO:0006526">
    <property type="term" value="P:L-arginine biosynthetic process"/>
    <property type="evidence" value="ECO:0007669"/>
    <property type="project" value="TreeGrafter"/>
</dbReference>
<evidence type="ECO:0000259" key="9">
    <source>
        <dbReference type="Pfam" id="PF07687"/>
    </source>
</evidence>
<feature type="domain" description="Peptidase M20 dimerisation" evidence="9">
    <location>
        <begin position="263"/>
        <end position="336"/>
    </location>
</feature>
<keyword evidence="7" id="KW-0224">Dipeptidase</keyword>
<dbReference type="PROSITE" id="PS00758">
    <property type="entry name" value="ARGE_DAPE_CPG2_1"/>
    <property type="match status" value="1"/>
</dbReference>
<sequence>MEKINWYEKASAYKDAYVKVLKGLVSIPSVYDESTKTDKQPFGEKIDEALTYILQVGKNDGFVTKYIDGYAGHIEYGQGEGLVGVLGHLDVVPADGEWTYGAFNPTLADDHFFGRGTLDDKGPVVAAYFAMKLLKDLGYTPKKRVRLIMGTDEERDWQCMTYYFEHEEMPDTGFTPDADFPLIYAEKGIIDGYISLPPAAAQSDMLRLDHFKGGKALNMVPGLAEAVLTGESLAKVEEAFTAFLAAEGYSGKAEAKENAIQLSLSGKAAHGSTPEKGINAVVALAKFLVNLPLHGNVTDKLSWLIEKFEDYNGNGIDLGLTDDVSGPLTLNLGEFSMKDSEAWKIGVNIRYPVTTEYNAVTSRLFAQLAEAGAGFHETSHLASLYVEKDDPLVETLLDVYRRQTGDQTDILAIGGGTYARAMKKGVAFGPLFPGGSDSAHQQDEHILVDDMLRSIAIYAEALYLLTKDERG</sequence>
<keyword evidence="5" id="KW-0378">Hydrolase</keyword>